<accession>A0A0G1LVI0</accession>
<comment type="caution">
    <text evidence="1">The sequence shown here is derived from an EMBL/GenBank/DDBJ whole genome shotgun (WGS) entry which is preliminary data.</text>
</comment>
<gene>
    <name evidence="1" type="ORF">UW68_C0024G0020</name>
</gene>
<dbReference type="Proteomes" id="UP000034835">
    <property type="component" value="Unassembled WGS sequence"/>
</dbReference>
<reference evidence="1 2" key="1">
    <citation type="journal article" date="2015" name="Nature">
        <title>rRNA introns, odd ribosomes, and small enigmatic genomes across a large radiation of phyla.</title>
        <authorList>
            <person name="Brown C.T."/>
            <person name="Hug L.A."/>
            <person name="Thomas B.C."/>
            <person name="Sharon I."/>
            <person name="Castelle C.J."/>
            <person name="Singh A."/>
            <person name="Wilkins M.J."/>
            <person name="Williams K.H."/>
            <person name="Banfield J.F."/>
        </authorList>
    </citation>
    <scope>NUCLEOTIDE SEQUENCE [LARGE SCALE GENOMIC DNA]</scope>
</reference>
<name>A0A0G1LVI0_9BACT</name>
<protein>
    <submittedName>
        <fullName evidence="1">Uncharacterized protein</fullName>
    </submittedName>
</protein>
<dbReference type="STRING" id="1618384.UW68_C0024G0020"/>
<organism evidence="1 2">
    <name type="scientific">Candidatus Collierbacteria bacterium GW2011_GWB1_44_6</name>
    <dbReference type="NCBI Taxonomy" id="1618384"/>
    <lineage>
        <taxon>Bacteria</taxon>
        <taxon>Candidatus Collieribacteriota</taxon>
    </lineage>
</organism>
<evidence type="ECO:0000313" key="2">
    <source>
        <dbReference type="Proteomes" id="UP000034835"/>
    </source>
</evidence>
<feature type="non-terminal residue" evidence="1">
    <location>
        <position position="1"/>
    </location>
</feature>
<evidence type="ECO:0000313" key="1">
    <source>
        <dbReference type="EMBL" id="KKT72822.1"/>
    </source>
</evidence>
<dbReference type="AlphaFoldDB" id="A0A0G1LVI0"/>
<proteinExistence type="predicted"/>
<dbReference type="EMBL" id="LCJG01000024">
    <property type="protein sequence ID" value="KKT72822.1"/>
    <property type="molecule type" value="Genomic_DNA"/>
</dbReference>
<sequence>TIPAYKKQIEGYCSFVKKLVSGNKILSRRFYIVIPYKHTERHQDMKLIKEHLNLEKDIIIKGLERMQMKARSVTGLEILNLFYGFYNPESLKTQAITRETVEAILKNNYV</sequence>